<dbReference type="PIRSF" id="PIRSF035652">
    <property type="entry name" value="CHP02436"/>
    <property type="match status" value="1"/>
</dbReference>
<dbReference type="InterPro" id="IPR012657">
    <property type="entry name" value="23S_rRNA-intervening_sequence"/>
</dbReference>
<dbReference type="Gene3D" id="1.20.1440.60">
    <property type="entry name" value="23S rRNA-intervening sequence"/>
    <property type="match status" value="1"/>
</dbReference>
<sequence>MVMVRVGRYNAVKEKSYLFSLRIIKLYRHLRDKKEFQLANQVLRSGTSIGANVEEGLGGSSRKDFKAKLDIAYREARETNYWIRLLKDAGIIEQRLANSFQEQCEELLKLLSSILNTLKLNTQTIRHSETTQNNDEKPRT</sequence>
<name>A0ABW9ZZ17_9BACT</name>
<dbReference type="Pfam" id="PF05635">
    <property type="entry name" value="23S_rRNA_IVP"/>
    <property type="match status" value="1"/>
</dbReference>
<protein>
    <submittedName>
        <fullName evidence="1">Four helix bundle protein</fullName>
    </submittedName>
</protein>
<dbReference type="PANTHER" id="PTHR38471">
    <property type="entry name" value="FOUR HELIX BUNDLE PROTEIN"/>
    <property type="match status" value="1"/>
</dbReference>
<comment type="caution">
    <text evidence="1">The sequence shown here is derived from an EMBL/GenBank/DDBJ whole genome shotgun (WGS) entry which is preliminary data.</text>
</comment>
<dbReference type="Proteomes" id="UP000753802">
    <property type="component" value="Unassembled WGS sequence"/>
</dbReference>
<keyword evidence="2" id="KW-1185">Reference proteome</keyword>
<dbReference type="NCBIfam" id="TIGR02436">
    <property type="entry name" value="four helix bundle protein"/>
    <property type="match status" value="1"/>
</dbReference>
<evidence type="ECO:0000313" key="1">
    <source>
        <dbReference type="EMBL" id="NCI50240.1"/>
    </source>
</evidence>
<evidence type="ECO:0000313" key="2">
    <source>
        <dbReference type="Proteomes" id="UP000753802"/>
    </source>
</evidence>
<dbReference type="SUPFAM" id="SSF158446">
    <property type="entry name" value="IVS-encoded protein-like"/>
    <property type="match status" value="1"/>
</dbReference>
<accession>A0ABW9ZZ17</accession>
<dbReference type="EMBL" id="JAACJS010000012">
    <property type="protein sequence ID" value="NCI50240.1"/>
    <property type="molecule type" value="Genomic_DNA"/>
</dbReference>
<reference evidence="1 2" key="1">
    <citation type="submission" date="2020-01" db="EMBL/GenBank/DDBJ databases">
        <title>Genome analysis.</title>
        <authorList>
            <person name="Wu S."/>
            <person name="Wang G."/>
        </authorList>
    </citation>
    <scope>NUCLEOTIDE SEQUENCE [LARGE SCALE GENOMIC DNA]</scope>
    <source>
        <strain evidence="1 2">SYL130</strain>
    </source>
</reference>
<dbReference type="InterPro" id="IPR036583">
    <property type="entry name" value="23S_rRNA_IVS_sf"/>
</dbReference>
<proteinExistence type="predicted"/>
<organism evidence="1 2">
    <name type="scientific">Sediminibacterium roseum</name>
    <dbReference type="NCBI Taxonomy" id="1978412"/>
    <lineage>
        <taxon>Bacteria</taxon>
        <taxon>Pseudomonadati</taxon>
        <taxon>Bacteroidota</taxon>
        <taxon>Chitinophagia</taxon>
        <taxon>Chitinophagales</taxon>
        <taxon>Chitinophagaceae</taxon>
        <taxon>Sediminibacterium</taxon>
    </lineage>
</organism>
<gene>
    <name evidence="1" type="ORF">GWC95_09920</name>
</gene>
<dbReference type="PANTHER" id="PTHR38471:SF2">
    <property type="entry name" value="FOUR HELIX BUNDLE PROTEIN"/>
    <property type="match status" value="1"/>
</dbReference>